<evidence type="ECO:0000313" key="4">
    <source>
        <dbReference type="EMBL" id="QBO35895.1"/>
    </source>
</evidence>
<sequence>MKKTKQLRRSNNRLFFGVLGGFAEFFGWNANLLRGIYVGLIIVTSAPMWHLPLPRFTLGMGVALYIVAALIMPRPVSKNPSPFEAFRQFRGEGQPTTGNPSGRKEIHAIEIDEKDDK</sequence>
<dbReference type="AlphaFoldDB" id="A0A4V1AIL2"/>
<proteinExistence type="predicted"/>
<keyword evidence="2" id="KW-0812">Transmembrane</keyword>
<dbReference type="EMBL" id="CP037940">
    <property type="protein sequence ID" value="QBO35895.1"/>
    <property type="molecule type" value="Genomic_DNA"/>
</dbReference>
<evidence type="ECO:0000313" key="5">
    <source>
        <dbReference type="Proteomes" id="UP000292886"/>
    </source>
</evidence>
<keyword evidence="2" id="KW-1133">Transmembrane helix</keyword>
<keyword evidence="5" id="KW-1185">Reference proteome</keyword>
<feature type="transmembrane region" description="Helical" evidence="2">
    <location>
        <begin position="12"/>
        <end position="33"/>
    </location>
</feature>
<organism evidence="4 5">
    <name type="scientific">Periweissella cryptocerci</name>
    <dbReference type="NCBI Taxonomy" id="2506420"/>
    <lineage>
        <taxon>Bacteria</taxon>
        <taxon>Bacillati</taxon>
        <taxon>Bacillota</taxon>
        <taxon>Bacilli</taxon>
        <taxon>Lactobacillales</taxon>
        <taxon>Lactobacillaceae</taxon>
        <taxon>Periweissella</taxon>
    </lineage>
</organism>
<feature type="transmembrane region" description="Helical" evidence="2">
    <location>
        <begin position="53"/>
        <end position="72"/>
    </location>
</feature>
<feature type="domain" description="Phage shock protein PspC N-terminal" evidence="3">
    <location>
        <begin position="5"/>
        <end position="74"/>
    </location>
</feature>
<evidence type="ECO:0000256" key="2">
    <source>
        <dbReference type="SAM" id="Phobius"/>
    </source>
</evidence>
<dbReference type="Pfam" id="PF04024">
    <property type="entry name" value="PspC"/>
    <property type="match status" value="1"/>
</dbReference>
<accession>A0A4V1AIL2</accession>
<reference evidence="5" key="1">
    <citation type="submission" date="2019-03" db="EMBL/GenBank/DDBJ databases">
        <title>Weissella sp. 26KH-42 Genome sequencing.</title>
        <authorList>
            <person name="Heo J."/>
            <person name="Kim S.-J."/>
            <person name="Kim J.-S."/>
            <person name="Hong S.-B."/>
            <person name="Kwon S.-W."/>
        </authorList>
    </citation>
    <scope>NUCLEOTIDE SEQUENCE [LARGE SCALE GENOMIC DNA]</scope>
    <source>
        <strain evidence="5">26KH-42</strain>
    </source>
</reference>
<dbReference type="Proteomes" id="UP000292886">
    <property type="component" value="Chromosome"/>
</dbReference>
<feature type="compositionally biased region" description="Basic and acidic residues" evidence="1">
    <location>
        <begin position="102"/>
        <end position="117"/>
    </location>
</feature>
<keyword evidence="2" id="KW-0472">Membrane</keyword>
<feature type="region of interest" description="Disordered" evidence="1">
    <location>
        <begin position="89"/>
        <end position="117"/>
    </location>
</feature>
<name>A0A4V1AIL2_9LACO</name>
<evidence type="ECO:0000259" key="3">
    <source>
        <dbReference type="Pfam" id="PF04024"/>
    </source>
</evidence>
<dbReference type="KEGG" id="wei:EQG49_05195"/>
<dbReference type="RefSeq" id="WP_133362974.1">
    <property type="nucleotide sequence ID" value="NZ_CP037940.1"/>
</dbReference>
<gene>
    <name evidence="4" type="ORF">EQG49_05195</name>
</gene>
<dbReference type="InterPro" id="IPR007168">
    <property type="entry name" value="Phageshock_PspC_N"/>
</dbReference>
<dbReference type="OrthoDB" id="9815286at2"/>
<protein>
    <submittedName>
        <fullName evidence="4">PspC domain-containing protein</fullName>
    </submittedName>
</protein>
<evidence type="ECO:0000256" key="1">
    <source>
        <dbReference type="SAM" id="MobiDB-lite"/>
    </source>
</evidence>